<dbReference type="Proteomes" id="UP000007753">
    <property type="component" value="Chromosome 1"/>
</dbReference>
<evidence type="ECO:0000313" key="3">
    <source>
        <dbReference type="Proteomes" id="UP000007753"/>
    </source>
</evidence>
<dbReference type="HOGENOM" id="CLU_077664_0_0_5"/>
<accession>D4Z2N4</accession>
<proteinExistence type="predicted"/>
<dbReference type="InterPro" id="IPR021561">
    <property type="entry name" value="AbiEi_3"/>
</dbReference>
<reference evidence="2 3" key="1">
    <citation type="journal article" date="2010" name="J. Bacteriol.">
        <title>Complete genome sequence of the representative gamma-hexachlorocyclohexane-degrading bacterium Sphingobium japonicum UT26.</title>
        <authorList>
            <person name="Nagata Y."/>
            <person name="Ohtsubo Y."/>
            <person name="Endo R."/>
            <person name="Ichikawa N."/>
            <person name="Ankai A."/>
            <person name="Oguchi A."/>
            <person name="Fukui S."/>
            <person name="Fujita N."/>
            <person name="Tsuda M."/>
        </authorList>
    </citation>
    <scope>NUCLEOTIDE SEQUENCE [LARGE SCALE GENOMIC DNA]</scope>
    <source>
        <strain evidence="3">DSM 16413 / CCM 7287 / MTCC 6362 / UT26 / NBRC 101211 / UT26S</strain>
    </source>
</reference>
<keyword evidence="3" id="KW-1185">Reference proteome</keyword>
<name>D4Z2N4_SPHIU</name>
<dbReference type="RefSeq" id="WP_013040329.1">
    <property type="nucleotide sequence ID" value="NC_014006.1"/>
</dbReference>
<dbReference type="Pfam" id="PF17194">
    <property type="entry name" value="AbiEi_3_N"/>
    <property type="match status" value="1"/>
</dbReference>
<gene>
    <name evidence="2" type="ordered locus">SJA_C1-20320</name>
</gene>
<dbReference type="Pfam" id="PF11459">
    <property type="entry name" value="AbiEi_3"/>
    <property type="match status" value="1"/>
</dbReference>
<organism evidence="2 3">
    <name type="scientific">Sphingobium indicum (strain DSM 16413 / CCM 7287 / MTCC 6362 / UT26 / NBRC 101211 / UT26S)</name>
    <name type="common">Sphingobium japonicum</name>
    <dbReference type="NCBI Taxonomy" id="452662"/>
    <lineage>
        <taxon>Bacteria</taxon>
        <taxon>Pseudomonadati</taxon>
        <taxon>Pseudomonadota</taxon>
        <taxon>Alphaproteobacteria</taxon>
        <taxon>Sphingomonadales</taxon>
        <taxon>Sphingomonadaceae</taxon>
        <taxon>Sphingobium</taxon>
    </lineage>
</organism>
<dbReference type="InterPro" id="IPR033455">
    <property type="entry name" value="AbiEi_3_N"/>
</dbReference>
<dbReference type="AlphaFoldDB" id="D4Z2N4"/>
<dbReference type="KEGG" id="sjp:SJA_C1-20320"/>
<evidence type="ECO:0000313" key="2">
    <source>
        <dbReference type="EMBL" id="BAI96866.1"/>
    </source>
</evidence>
<dbReference type="EMBL" id="AP010803">
    <property type="protein sequence ID" value="BAI96866.1"/>
    <property type="molecule type" value="Genomic_DNA"/>
</dbReference>
<dbReference type="GeneID" id="29273615"/>
<dbReference type="eggNOG" id="COG5340">
    <property type="taxonomic scope" value="Bacteria"/>
</dbReference>
<sequence length="263" mass="29973">MVAQKNEKINQLNRLLPEGLVVDTPWLEGHGYRRQWREKYVAQGRLESVVRGVYRRPSASLETTVPWQRIVISLQRLLEKSVHVGGRSALELHGLAHYLRLSGTATIHLYAFEALPGWVQRIASDARLVEHKGGRLFERGAPGLAQIEWGHWGWKLDVSAPERALCELLDELPDRDTFHQADVLMESARTLSPRRVQAVLEACKSVKVKRLFLWFAERQGHSWFGRLDLSRIELGHGKRQIVPGGRYDPKYQITVPENLDAGG</sequence>
<feature type="domain" description="Transcriptional regulator AbiEi antitoxin N-terminal" evidence="1">
    <location>
        <begin position="6"/>
        <end position="101"/>
    </location>
</feature>
<dbReference type="STRING" id="452662.SJA_C1-20320"/>
<protein>
    <recommendedName>
        <fullName evidence="1">Transcriptional regulator AbiEi antitoxin N-terminal domain-containing protein</fullName>
    </recommendedName>
</protein>
<evidence type="ECO:0000259" key="1">
    <source>
        <dbReference type="Pfam" id="PF17194"/>
    </source>
</evidence>